<feature type="chain" id="PRO_5015758338" description="DUF4348 domain-containing protein" evidence="1">
    <location>
        <begin position="20"/>
        <end position="143"/>
    </location>
</feature>
<organism evidence="2 3">
    <name type="scientific">Saccharobesus litoralis</name>
    <dbReference type="NCBI Taxonomy" id="2172099"/>
    <lineage>
        <taxon>Bacteria</taxon>
        <taxon>Pseudomonadati</taxon>
        <taxon>Pseudomonadota</taxon>
        <taxon>Gammaproteobacteria</taxon>
        <taxon>Alteromonadales</taxon>
        <taxon>Alteromonadaceae</taxon>
        <taxon>Saccharobesus</taxon>
    </lineage>
</organism>
<name>A0A2S0VPJ4_9ALTE</name>
<dbReference type="RefSeq" id="WP_108602210.1">
    <property type="nucleotide sequence ID" value="NZ_CP026604.1"/>
</dbReference>
<evidence type="ECO:0000313" key="2">
    <source>
        <dbReference type="EMBL" id="AWB66138.1"/>
    </source>
</evidence>
<sequence>MYIKPTHILLLLIAFISFGATSNKINDDVVNLCSYDNFEQYTQAFFHSKQLQEKYTIFPLQYLYVDPTGNPDPLDITTKKHDWDDTLQIMLSPSAIRGLDTRHKSQTNTFTFVVTKPNTGHLVEYHFKKMDCWYLYSIENWSM</sequence>
<feature type="signal peptide" evidence="1">
    <location>
        <begin position="1"/>
        <end position="19"/>
    </location>
</feature>
<dbReference type="OrthoDB" id="6894050at2"/>
<dbReference type="AlphaFoldDB" id="A0A2S0VPJ4"/>
<gene>
    <name evidence="2" type="ORF">C2869_06650</name>
</gene>
<evidence type="ECO:0000256" key="1">
    <source>
        <dbReference type="SAM" id="SignalP"/>
    </source>
</evidence>
<accession>A0A2S0VPJ4</accession>
<protein>
    <recommendedName>
        <fullName evidence="4">DUF4348 domain-containing protein</fullName>
    </recommendedName>
</protein>
<keyword evidence="3" id="KW-1185">Reference proteome</keyword>
<dbReference type="Proteomes" id="UP000244441">
    <property type="component" value="Chromosome"/>
</dbReference>
<evidence type="ECO:0008006" key="4">
    <source>
        <dbReference type="Google" id="ProtNLM"/>
    </source>
</evidence>
<reference evidence="2 3" key="1">
    <citation type="submission" date="2018-01" db="EMBL/GenBank/DDBJ databases">
        <title>Genome sequence of a Cantenovulum-like bacteria.</title>
        <authorList>
            <person name="Tan W.R."/>
            <person name="Lau N.-S."/>
            <person name="Go F."/>
            <person name="Amirul A.-A.A."/>
        </authorList>
    </citation>
    <scope>NUCLEOTIDE SEQUENCE [LARGE SCALE GENOMIC DNA]</scope>
    <source>
        <strain evidence="2 3">CCB-QB4</strain>
    </source>
</reference>
<dbReference type="EMBL" id="CP026604">
    <property type="protein sequence ID" value="AWB66138.1"/>
    <property type="molecule type" value="Genomic_DNA"/>
</dbReference>
<keyword evidence="1" id="KW-0732">Signal</keyword>
<proteinExistence type="predicted"/>
<dbReference type="KEGG" id="cate:C2869_06650"/>
<evidence type="ECO:0000313" key="3">
    <source>
        <dbReference type="Proteomes" id="UP000244441"/>
    </source>
</evidence>